<dbReference type="PANTHER" id="PTHR33240:SF15">
    <property type="entry name" value="GAG-PRO-LIKE PROTEIN"/>
    <property type="match status" value="1"/>
</dbReference>
<gene>
    <name evidence="2" type="ORF">SHERM_08942</name>
</gene>
<evidence type="ECO:0000313" key="2">
    <source>
        <dbReference type="EMBL" id="CAA0843088.1"/>
    </source>
</evidence>
<dbReference type="InterPro" id="IPR021109">
    <property type="entry name" value="Peptidase_aspartic_dom_sf"/>
</dbReference>
<organism evidence="2 3">
    <name type="scientific">Striga hermonthica</name>
    <name type="common">Purple witchweed</name>
    <name type="synonym">Buchnera hermonthica</name>
    <dbReference type="NCBI Taxonomy" id="68872"/>
    <lineage>
        <taxon>Eukaryota</taxon>
        <taxon>Viridiplantae</taxon>
        <taxon>Streptophyta</taxon>
        <taxon>Embryophyta</taxon>
        <taxon>Tracheophyta</taxon>
        <taxon>Spermatophyta</taxon>
        <taxon>Magnoliopsida</taxon>
        <taxon>eudicotyledons</taxon>
        <taxon>Gunneridae</taxon>
        <taxon>Pentapetalae</taxon>
        <taxon>asterids</taxon>
        <taxon>lamiids</taxon>
        <taxon>Lamiales</taxon>
        <taxon>Orobanchaceae</taxon>
        <taxon>Buchnereae</taxon>
        <taxon>Striga</taxon>
    </lineage>
</organism>
<protein>
    <submittedName>
        <fullName evidence="2">Uncharacterized protein</fullName>
    </submittedName>
</protein>
<accession>A0A9N7P2G3</accession>
<dbReference type="Proteomes" id="UP001153555">
    <property type="component" value="Unassembled WGS sequence"/>
</dbReference>
<feature type="compositionally biased region" description="Polar residues" evidence="1">
    <location>
        <begin position="1"/>
        <end position="23"/>
    </location>
</feature>
<sequence>MTPDTTSEATRISDEQNTISEAETQSDLDFSDWIKVVRRSHPLSRSVSEKRRKGGHFEDSLDSEEDTDVNPRRKKPQQGGLNEILTLSPAHQNEAGTSRDRKRNRSPPSGADQVYLSPQRVNTSRGEPLLSRRQTKAYARQAYYAGQRVMHAGSRPAPEPTPNKISFTDEDAFLFDHPHSDALVITTPIMAIKIHCIMVDTGAYASILYYNTFKKMGIDAKDVQPCRERIQGFSGKTTTPVDQVMLPIWFGEKGQPTRTILETFKIVDYQSEYNVILGRTTPYKLRGTFADHPRRKHRAGV</sequence>
<evidence type="ECO:0000256" key="1">
    <source>
        <dbReference type="SAM" id="MobiDB-lite"/>
    </source>
</evidence>
<dbReference type="SUPFAM" id="SSF50630">
    <property type="entry name" value="Acid proteases"/>
    <property type="match status" value="1"/>
</dbReference>
<dbReference type="Gene3D" id="2.40.70.10">
    <property type="entry name" value="Acid Proteases"/>
    <property type="match status" value="1"/>
</dbReference>
<evidence type="ECO:0000313" key="3">
    <source>
        <dbReference type="Proteomes" id="UP001153555"/>
    </source>
</evidence>
<comment type="caution">
    <text evidence="2">The sequence shown here is derived from an EMBL/GenBank/DDBJ whole genome shotgun (WGS) entry which is preliminary data.</text>
</comment>
<dbReference type="AlphaFoldDB" id="A0A9N7P2G3"/>
<dbReference type="CDD" id="cd00303">
    <property type="entry name" value="retropepsin_like"/>
    <property type="match status" value="1"/>
</dbReference>
<reference evidence="2" key="1">
    <citation type="submission" date="2019-12" db="EMBL/GenBank/DDBJ databases">
        <authorList>
            <person name="Scholes J."/>
        </authorList>
    </citation>
    <scope>NUCLEOTIDE SEQUENCE</scope>
</reference>
<feature type="region of interest" description="Disordered" evidence="1">
    <location>
        <begin position="1"/>
        <end position="133"/>
    </location>
</feature>
<dbReference type="EMBL" id="CACSLK010034598">
    <property type="protein sequence ID" value="CAA0843088.1"/>
    <property type="molecule type" value="Genomic_DNA"/>
</dbReference>
<keyword evidence="3" id="KW-1185">Reference proteome</keyword>
<name>A0A9N7P2G3_STRHE</name>
<proteinExistence type="predicted"/>
<dbReference type="PANTHER" id="PTHR33240">
    <property type="entry name" value="OS08G0508500 PROTEIN"/>
    <property type="match status" value="1"/>
</dbReference>